<dbReference type="Proteomes" id="UP000198703">
    <property type="component" value="Unassembled WGS sequence"/>
</dbReference>
<dbReference type="InterPro" id="IPR010349">
    <property type="entry name" value="Asparaginase_II"/>
</dbReference>
<evidence type="ECO:0000313" key="1">
    <source>
        <dbReference type="EMBL" id="SEA80325.1"/>
    </source>
</evidence>
<proteinExistence type="predicted"/>
<dbReference type="PANTHER" id="PTHR42110">
    <property type="entry name" value="L-ASPARAGINASE, PUTATIVE (AFU_ORTHOLOGUE AFUA_3G11890)-RELATED"/>
    <property type="match status" value="1"/>
</dbReference>
<reference evidence="1 2" key="1">
    <citation type="submission" date="2016-10" db="EMBL/GenBank/DDBJ databases">
        <authorList>
            <person name="de Groot N.N."/>
        </authorList>
    </citation>
    <scope>NUCLEOTIDE SEQUENCE [LARGE SCALE GENOMIC DNA]</scope>
    <source>
        <strain evidence="1 2">DSM 15345</strain>
    </source>
</reference>
<dbReference type="OrthoDB" id="9780674at2"/>
<dbReference type="RefSeq" id="WP_093255028.1">
    <property type="nucleotide sequence ID" value="NZ_FNQM01000012.1"/>
</dbReference>
<sequence>MTDLVDAPADPVLAVALRGGVVERRHRGAYAVCAAGGEIVDSAGDVERRILPRSAIKLFQTLPLVESGAADACRLDARRLALACASHEGSAAHSGQVAQWLAEIGLGERDLMCGAHPPKEKAARDALRAAGEKPSQLHNNCSGKHAGFLTLARRLGAPTAGYVAVDHPVQKAAQEAFSQAADEETPMGWAVDGCSAPNFAVRLRGLALAAARVADPQAGFGCGLRAASAARLRDAMIAHPFEVAGAGRACTELMEAAAGRAAIKTGAEGSFIAILPAGDGRPALGVALKIDDGATEAAECAMAALLVRFGAVDPADPRVRRRLAPAYRNLRGVDVGGLRAAGPLDTKS</sequence>
<dbReference type="AlphaFoldDB" id="A0A1H4E5K7"/>
<name>A0A1H4E5K7_9RHOB</name>
<keyword evidence="2" id="KW-1185">Reference proteome</keyword>
<gene>
    <name evidence="1" type="ORF">SAMN05444370_11263</name>
</gene>
<protein>
    <submittedName>
        <fullName evidence="1">Asparaginase</fullName>
    </submittedName>
</protein>
<dbReference type="EMBL" id="FNQM01000012">
    <property type="protein sequence ID" value="SEA80325.1"/>
    <property type="molecule type" value="Genomic_DNA"/>
</dbReference>
<accession>A0A1H4E5K7</accession>
<dbReference type="Pfam" id="PF06089">
    <property type="entry name" value="Asparaginase_II"/>
    <property type="match status" value="1"/>
</dbReference>
<dbReference type="PANTHER" id="PTHR42110:SF1">
    <property type="entry name" value="L-ASPARAGINASE, PUTATIVE (AFU_ORTHOLOGUE AFUA_3G11890)-RELATED"/>
    <property type="match status" value="1"/>
</dbReference>
<evidence type="ECO:0000313" key="2">
    <source>
        <dbReference type="Proteomes" id="UP000198703"/>
    </source>
</evidence>
<dbReference type="STRING" id="89524.SAMN05444370_11263"/>
<organism evidence="1 2">
    <name type="scientific">Rubrimonas cliftonensis</name>
    <dbReference type="NCBI Taxonomy" id="89524"/>
    <lineage>
        <taxon>Bacteria</taxon>
        <taxon>Pseudomonadati</taxon>
        <taxon>Pseudomonadota</taxon>
        <taxon>Alphaproteobacteria</taxon>
        <taxon>Rhodobacterales</taxon>
        <taxon>Paracoccaceae</taxon>
        <taxon>Rubrimonas</taxon>
    </lineage>
</organism>